<comment type="caution">
    <text evidence="1">The sequence shown here is derived from an EMBL/GenBank/DDBJ whole genome shotgun (WGS) entry which is preliminary data.</text>
</comment>
<dbReference type="Pfam" id="PF16867">
    <property type="entry name" value="DMSP_lyase"/>
    <property type="match status" value="1"/>
</dbReference>
<dbReference type="EMBL" id="JARFYM010000059">
    <property type="protein sequence ID" value="MDL2403752.1"/>
    <property type="molecule type" value="Genomic_DNA"/>
</dbReference>
<name>A0ABT7K556_9HYPH</name>
<gene>
    <name evidence="1" type="ORF">PY649_33340</name>
</gene>
<accession>A0ABT7K556</accession>
<proteinExistence type="predicted"/>
<dbReference type="Gene3D" id="2.60.120.10">
    <property type="entry name" value="Jelly Rolls"/>
    <property type="match status" value="1"/>
</dbReference>
<dbReference type="RefSeq" id="WP_285873293.1">
    <property type="nucleotide sequence ID" value="NZ_JARFYM010000059.1"/>
</dbReference>
<dbReference type="GO" id="GO:0016829">
    <property type="term" value="F:lyase activity"/>
    <property type="evidence" value="ECO:0007669"/>
    <property type="project" value="UniProtKB-KW"/>
</dbReference>
<keyword evidence="2" id="KW-1185">Reference proteome</keyword>
<organism evidence="1 2">
    <name type="scientific">Rhizobium mayense</name>
    <dbReference type="NCBI Taxonomy" id="1312184"/>
    <lineage>
        <taxon>Bacteria</taxon>
        <taxon>Pseudomonadati</taxon>
        <taxon>Pseudomonadota</taxon>
        <taxon>Alphaproteobacteria</taxon>
        <taxon>Hyphomicrobiales</taxon>
        <taxon>Rhizobiaceae</taxon>
        <taxon>Rhizobium/Agrobacterium group</taxon>
        <taxon>Rhizobium</taxon>
    </lineage>
</organism>
<protein>
    <submittedName>
        <fullName evidence="1">Dimethylsulfonioproprionate lyase family protein</fullName>
    </submittedName>
</protein>
<dbReference type="InterPro" id="IPR014710">
    <property type="entry name" value="RmlC-like_jellyroll"/>
</dbReference>
<evidence type="ECO:0000313" key="2">
    <source>
        <dbReference type="Proteomes" id="UP001172645"/>
    </source>
</evidence>
<dbReference type="InterPro" id="IPR031723">
    <property type="entry name" value="DMSP_lyase"/>
</dbReference>
<dbReference type="Proteomes" id="UP001172645">
    <property type="component" value="Unassembled WGS sequence"/>
</dbReference>
<evidence type="ECO:0000313" key="1">
    <source>
        <dbReference type="EMBL" id="MDL2403752.1"/>
    </source>
</evidence>
<keyword evidence="1" id="KW-0456">Lyase</keyword>
<sequence>MRKIEFGLRAPNARPAPVQSFANALCELLLAATAPDMASFVAGQIYSRLHRIGMLRAGGADDVLQPEAWWSALELAGKRDRQLTRMVEALSLMSPMLIWTKGRSGPFASANYAIGHGSAMIVGPGGLEDRDDVQISLTLTEPYCRSPDRAASERQIFLFLSSAQISIGDGAWNAVTPGSIAVIEAGSKSAMRYTRDPLLAVRCKIEDVRR</sequence>
<reference evidence="1" key="1">
    <citation type="submission" date="2023-06" db="EMBL/GenBank/DDBJ databases">
        <title>Phylogenetic Diversity of Rhizobium strains.</title>
        <authorList>
            <person name="Moura F.T."/>
            <person name="Helene L.C.F."/>
            <person name="Hungria M."/>
        </authorList>
    </citation>
    <scope>NUCLEOTIDE SEQUENCE</scope>
    <source>
        <strain evidence="1">CCGE526</strain>
    </source>
</reference>